<dbReference type="PANTHER" id="PTHR40036">
    <property type="entry name" value="MACROCIN O-METHYLTRANSFERASE"/>
    <property type="match status" value="1"/>
</dbReference>
<evidence type="ECO:0000313" key="1">
    <source>
        <dbReference type="EMBL" id="KOO21379.1"/>
    </source>
</evidence>
<organism evidence="1 2">
    <name type="scientific">Chrysochromulina tobinii</name>
    <dbReference type="NCBI Taxonomy" id="1460289"/>
    <lineage>
        <taxon>Eukaryota</taxon>
        <taxon>Haptista</taxon>
        <taxon>Haptophyta</taxon>
        <taxon>Prymnesiophyceae</taxon>
        <taxon>Prymnesiales</taxon>
        <taxon>Chrysochromulinaceae</taxon>
        <taxon>Chrysochromulina</taxon>
    </lineage>
</organism>
<sequence length="307" mass="34611">MCAEPSAYRERVTTWLQHAEPGYCNATQFTDEPSLERTCLHGKSGAWRLSLPQARTWEDALTTCQQRCEMCQGCNFMSVSREERDCSWFRNCDVTNLHRSQPTEKVAQSFRTAPSGKRHLPSSNADVAPMRGIAHKHSRTCWALGGGFWVPSGPLRTSSLRFLETGDLYQFGVAEGYSLHSLLQIFTKTRAWAFDTYEGMPLPESGEPTFQTTWRRGQFAGSEKLPLLANHLRSRVQRRVQAIKGRFQDSLVPGLAALRGMGPALYVDIDADLFSSTWTALDWLFREGLMKPGTVIGYVHYLHCLPA</sequence>
<reference evidence="2" key="1">
    <citation type="journal article" date="2015" name="PLoS Genet.">
        <title>Genome Sequence and Transcriptome Analyses of Chrysochromulina tobin: Metabolic Tools for Enhanced Algal Fitness in the Prominent Order Prymnesiales (Haptophyceae).</title>
        <authorList>
            <person name="Hovde B.T."/>
            <person name="Deodato C.R."/>
            <person name="Hunsperger H.M."/>
            <person name="Ryken S.A."/>
            <person name="Yost W."/>
            <person name="Jha R.K."/>
            <person name="Patterson J."/>
            <person name="Monnat R.J. Jr."/>
            <person name="Barlow S.B."/>
            <person name="Starkenburg S.R."/>
            <person name="Cattolico R.A."/>
        </authorList>
    </citation>
    <scope>NUCLEOTIDE SEQUENCE</scope>
    <source>
        <strain evidence="2">CCMP291</strain>
    </source>
</reference>
<keyword evidence="2" id="KW-1185">Reference proteome</keyword>
<name>A0A0M0J467_9EUKA</name>
<accession>A0A0M0J467</accession>
<dbReference type="OrthoDB" id="10265168at2759"/>
<dbReference type="InterPro" id="IPR029063">
    <property type="entry name" value="SAM-dependent_MTases_sf"/>
</dbReference>
<dbReference type="InterPro" id="IPR008884">
    <property type="entry name" value="TylF_MeTrfase"/>
</dbReference>
<dbReference type="EMBL" id="JWZX01003367">
    <property type="protein sequence ID" value="KOO21379.1"/>
    <property type="molecule type" value="Genomic_DNA"/>
</dbReference>
<dbReference type="Gene3D" id="3.40.50.150">
    <property type="entry name" value="Vaccinia Virus protein VP39"/>
    <property type="match status" value="1"/>
</dbReference>
<dbReference type="AlphaFoldDB" id="A0A0M0J467"/>
<gene>
    <name evidence="1" type="ORF">Ctob_004528</name>
</gene>
<proteinExistence type="predicted"/>
<protein>
    <submittedName>
        <fullName evidence="1">Uncharacterized protein</fullName>
    </submittedName>
</protein>
<comment type="caution">
    <text evidence="1">The sequence shown here is derived from an EMBL/GenBank/DDBJ whole genome shotgun (WGS) entry which is preliminary data.</text>
</comment>
<dbReference type="PANTHER" id="PTHR40036:SF1">
    <property type="entry name" value="MACROCIN O-METHYLTRANSFERASE"/>
    <property type="match status" value="1"/>
</dbReference>
<evidence type="ECO:0000313" key="2">
    <source>
        <dbReference type="Proteomes" id="UP000037460"/>
    </source>
</evidence>
<dbReference type="Proteomes" id="UP000037460">
    <property type="component" value="Unassembled WGS sequence"/>
</dbReference>